<reference evidence="2 3" key="1">
    <citation type="submission" date="2015-04" db="EMBL/GenBank/DDBJ databases">
        <authorList>
            <person name="Syromyatnikov M.Y."/>
            <person name="Popov V.N."/>
        </authorList>
    </citation>
    <scope>NUCLEOTIDE SEQUENCE [LARGE SCALE GENOMIC DNA]</scope>
</reference>
<keyword evidence="1" id="KW-0175">Coiled coil</keyword>
<dbReference type="Proteomes" id="UP000183832">
    <property type="component" value="Unassembled WGS sequence"/>
</dbReference>
<sequence length="389" mass="45802">MEKTLQYRLRVLIKNFSQELVQLVQFGYAYLFNNVEFIPMLNFKIQAIQLFRKLVDKFPQSKEYRENYHQAYSDYILLLMKLAFLYLKNHPQVYEDFLQLKIVFQAYEKLQKDFDKMRKRKIQNLGLKKTCDYKSCQKTFNSIKPTTHEAFKECNEEVEVIKDKGKLKNIHFNNHNTRHNIKKSKNFTQTLNADSEIISSEEFIKFENYSELRTPLHVGTVEHDEIFKETTTLNEKIDATHDKVMNGLSPMSVKATHEILKEFNDELEQKLEEIKNKRKLKCFGGTHHDIIKTKNDLNLPHESSTENFSQSKSSLKTKSNVGTIEQKEFIPIHSNEAPKVSSKYSLQKSSDGKVKINLNLKFEEEIMYENKIITGICIENIFPRKSLNC</sequence>
<evidence type="ECO:0000313" key="2">
    <source>
        <dbReference type="EMBL" id="CRK93216.1"/>
    </source>
</evidence>
<organism evidence="2 3">
    <name type="scientific">Clunio marinus</name>
    <dbReference type="NCBI Taxonomy" id="568069"/>
    <lineage>
        <taxon>Eukaryota</taxon>
        <taxon>Metazoa</taxon>
        <taxon>Ecdysozoa</taxon>
        <taxon>Arthropoda</taxon>
        <taxon>Hexapoda</taxon>
        <taxon>Insecta</taxon>
        <taxon>Pterygota</taxon>
        <taxon>Neoptera</taxon>
        <taxon>Endopterygota</taxon>
        <taxon>Diptera</taxon>
        <taxon>Nematocera</taxon>
        <taxon>Chironomoidea</taxon>
        <taxon>Chironomidae</taxon>
        <taxon>Clunio</taxon>
    </lineage>
</organism>
<keyword evidence="3" id="KW-1185">Reference proteome</keyword>
<dbReference type="AlphaFoldDB" id="A0A1J1HYN4"/>
<evidence type="ECO:0000256" key="1">
    <source>
        <dbReference type="SAM" id="Coils"/>
    </source>
</evidence>
<evidence type="ECO:0000313" key="3">
    <source>
        <dbReference type="Proteomes" id="UP000183832"/>
    </source>
</evidence>
<protein>
    <submittedName>
        <fullName evidence="2">CLUMA_CG006760, isoform A</fullName>
    </submittedName>
</protein>
<accession>A0A1J1HYN4</accession>
<feature type="coiled-coil region" evidence="1">
    <location>
        <begin position="253"/>
        <end position="280"/>
    </location>
</feature>
<dbReference type="EMBL" id="CVRI01000037">
    <property type="protein sequence ID" value="CRK93216.1"/>
    <property type="molecule type" value="Genomic_DNA"/>
</dbReference>
<gene>
    <name evidence="2" type="ORF">CLUMA_CG006760</name>
</gene>
<proteinExistence type="predicted"/>
<name>A0A1J1HYN4_9DIPT</name>